<evidence type="ECO:0000259" key="3">
    <source>
        <dbReference type="Pfam" id="PF20146"/>
    </source>
</evidence>
<name>A0A1V9Y2F9_9ACAR</name>
<feature type="non-terminal residue" evidence="4">
    <location>
        <position position="1"/>
    </location>
</feature>
<keyword evidence="5" id="KW-1185">Reference proteome</keyword>
<sequence>GGQRAKMRRFSFLVALLYASMIIYTCDGGTSLFEAQIPEIEKLNATDLLTDKNYTEKVRSNVKVLDSRVLRQNSVAQQGLPESVSGDEVDTQSSSATSFENHENRESNMSGETVELHPGYFDEMSIESKTTIDLKSKLGSILDLLMEKVSGKKVTSEALDRMDANCTQALLRWVVGLRKMKPWALKMLDAMGRPPSGLASGTIADLGQFDQCLKTIAR</sequence>
<feature type="signal peptide" evidence="2">
    <location>
        <begin position="1"/>
        <end position="28"/>
    </location>
</feature>
<feature type="domain" description="Nose resistant-to-fluoxetine protein N-terminal" evidence="3">
    <location>
        <begin position="166"/>
        <end position="215"/>
    </location>
</feature>
<proteinExistence type="predicted"/>
<evidence type="ECO:0000313" key="4">
    <source>
        <dbReference type="EMBL" id="OQR79919.1"/>
    </source>
</evidence>
<evidence type="ECO:0000256" key="2">
    <source>
        <dbReference type="SAM" id="SignalP"/>
    </source>
</evidence>
<dbReference type="Proteomes" id="UP000192247">
    <property type="component" value="Unassembled WGS sequence"/>
</dbReference>
<accession>A0A1V9Y2F9</accession>
<comment type="caution">
    <text evidence="4">The sequence shown here is derived from an EMBL/GenBank/DDBJ whole genome shotgun (WGS) entry which is preliminary data.</text>
</comment>
<dbReference type="EMBL" id="MNPL01000551">
    <property type="protein sequence ID" value="OQR79919.1"/>
    <property type="molecule type" value="Genomic_DNA"/>
</dbReference>
<organism evidence="4 5">
    <name type="scientific">Tropilaelaps mercedesae</name>
    <dbReference type="NCBI Taxonomy" id="418985"/>
    <lineage>
        <taxon>Eukaryota</taxon>
        <taxon>Metazoa</taxon>
        <taxon>Ecdysozoa</taxon>
        <taxon>Arthropoda</taxon>
        <taxon>Chelicerata</taxon>
        <taxon>Arachnida</taxon>
        <taxon>Acari</taxon>
        <taxon>Parasitiformes</taxon>
        <taxon>Mesostigmata</taxon>
        <taxon>Gamasina</taxon>
        <taxon>Dermanyssoidea</taxon>
        <taxon>Laelapidae</taxon>
        <taxon>Tropilaelaps</taxon>
    </lineage>
</organism>
<dbReference type="AlphaFoldDB" id="A0A1V9Y2F9"/>
<dbReference type="Pfam" id="PF20146">
    <property type="entry name" value="NRF"/>
    <property type="match status" value="1"/>
</dbReference>
<gene>
    <name evidence="4" type="ORF">BIW11_05401</name>
</gene>
<reference evidence="4 5" key="1">
    <citation type="journal article" date="2017" name="Gigascience">
        <title>Draft genome of the honey bee ectoparasitic mite, Tropilaelaps mercedesae, is shaped by the parasitic life history.</title>
        <authorList>
            <person name="Dong X."/>
            <person name="Armstrong S.D."/>
            <person name="Xia D."/>
            <person name="Makepeace B.L."/>
            <person name="Darby A.C."/>
            <person name="Kadowaki T."/>
        </authorList>
    </citation>
    <scope>NUCLEOTIDE SEQUENCE [LARGE SCALE GENOMIC DNA]</scope>
    <source>
        <strain evidence="4">Wuxi-XJTLU</strain>
    </source>
</reference>
<evidence type="ECO:0000313" key="5">
    <source>
        <dbReference type="Proteomes" id="UP000192247"/>
    </source>
</evidence>
<dbReference type="InterPro" id="IPR006621">
    <property type="entry name" value="Nose-resist-to-fluoxetine_N"/>
</dbReference>
<protein>
    <submittedName>
        <fullName evidence="4">Nose resistant to fluoxetine protein 6-like</fullName>
    </submittedName>
</protein>
<dbReference type="InParanoid" id="A0A1V9Y2F9"/>
<feature type="region of interest" description="Disordered" evidence="1">
    <location>
        <begin position="76"/>
        <end position="111"/>
    </location>
</feature>
<feature type="chain" id="PRO_5012664167" evidence="2">
    <location>
        <begin position="29"/>
        <end position="218"/>
    </location>
</feature>
<dbReference type="OrthoDB" id="6511630at2759"/>
<evidence type="ECO:0000256" key="1">
    <source>
        <dbReference type="SAM" id="MobiDB-lite"/>
    </source>
</evidence>
<keyword evidence="2" id="KW-0732">Signal</keyword>